<dbReference type="PROSITE" id="PS50903">
    <property type="entry name" value="RUBREDOXIN_LIKE"/>
    <property type="match status" value="1"/>
</dbReference>
<dbReference type="InterPro" id="IPR013785">
    <property type="entry name" value="Aldolase_TIM"/>
</dbReference>
<comment type="caution">
    <text evidence="5">The sequence shown here is derived from an EMBL/GenBank/DDBJ whole genome shotgun (WGS) entry which is preliminary data.</text>
</comment>
<dbReference type="GO" id="GO:0015930">
    <property type="term" value="F:glutamate synthase activity"/>
    <property type="evidence" value="ECO:0007669"/>
    <property type="project" value="InterPro"/>
</dbReference>
<dbReference type="SUPFAM" id="SSF57802">
    <property type="entry name" value="Rubredoxin-like"/>
    <property type="match status" value="1"/>
</dbReference>
<comment type="similarity">
    <text evidence="1 3">Belongs to the glutamate synthase family.</text>
</comment>
<dbReference type="AlphaFoldDB" id="A0A3E3I6B8"/>
<dbReference type="CDD" id="cd02808">
    <property type="entry name" value="GltS_FMN"/>
    <property type="match status" value="1"/>
</dbReference>
<keyword evidence="6" id="KW-1185">Reference proteome</keyword>
<gene>
    <name evidence="5" type="ORF">DXC51_11185</name>
</gene>
<dbReference type="GO" id="GO:0005506">
    <property type="term" value="F:iron ion binding"/>
    <property type="evidence" value="ECO:0007669"/>
    <property type="project" value="InterPro"/>
</dbReference>
<evidence type="ECO:0000256" key="2">
    <source>
        <dbReference type="ARBA" id="ARBA00023002"/>
    </source>
</evidence>
<name>A0A3E3I6B8_9FIRM</name>
<dbReference type="GO" id="GO:0006537">
    <property type="term" value="P:glutamate biosynthetic process"/>
    <property type="evidence" value="ECO:0007669"/>
    <property type="project" value="InterPro"/>
</dbReference>
<dbReference type="EMBL" id="QVLV01000006">
    <property type="protein sequence ID" value="RGE61160.1"/>
    <property type="molecule type" value="Genomic_DNA"/>
</dbReference>
<dbReference type="PIRSF" id="PIRSF006429">
    <property type="entry name" value="GOGAT_lg_2"/>
    <property type="match status" value="1"/>
</dbReference>
<dbReference type="InterPro" id="IPR024934">
    <property type="entry name" value="Rubredoxin-like_dom"/>
</dbReference>
<dbReference type="PANTHER" id="PTHR43819:SF1">
    <property type="entry name" value="ARCHAEAL-TYPE GLUTAMATE SYNTHASE [NADPH]"/>
    <property type="match status" value="1"/>
</dbReference>
<keyword evidence="2" id="KW-0560">Oxidoreductase</keyword>
<dbReference type="InterPro" id="IPR024188">
    <property type="entry name" value="GltB"/>
</dbReference>
<dbReference type="GeneID" id="97987422"/>
<dbReference type="PANTHER" id="PTHR43819">
    <property type="entry name" value="ARCHAEAL-TYPE GLUTAMATE SYNTHASE [NADPH]"/>
    <property type="match status" value="1"/>
</dbReference>
<dbReference type="InterPro" id="IPR002932">
    <property type="entry name" value="Glu_synthdom"/>
</dbReference>
<proteinExistence type="inferred from homology"/>
<dbReference type="Gene3D" id="2.20.28.10">
    <property type="match status" value="1"/>
</dbReference>
<dbReference type="SUPFAM" id="SSF51395">
    <property type="entry name" value="FMN-linked oxidoreductases"/>
    <property type="match status" value="1"/>
</dbReference>
<evidence type="ECO:0000313" key="6">
    <source>
        <dbReference type="Proteomes" id="UP000260812"/>
    </source>
</evidence>
<dbReference type="PIRSF" id="PIRSF500061">
    <property type="entry name" value="GOGAT_lg2_archl"/>
    <property type="match status" value="1"/>
</dbReference>
<reference evidence="5" key="1">
    <citation type="submission" date="2018-08" db="EMBL/GenBank/DDBJ databases">
        <title>A genome reference for cultivated species of the human gut microbiota.</title>
        <authorList>
            <person name="Zou Y."/>
            <person name="Xue W."/>
            <person name="Luo G."/>
        </authorList>
    </citation>
    <scope>NUCLEOTIDE SEQUENCE [LARGE SCALE GENOMIC DNA]</scope>
    <source>
        <strain evidence="5">TF05-5AC</strain>
    </source>
</reference>
<protein>
    <submittedName>
        <fullName evidence="5">FMN-binding glutamate synthase family protein</fullName>
    </submittedName>
</protein>
<dbReference type="RefSeq" id="WP_021639345.1">
    <property type="nucleotide sequence ID" value="NZ_CANNOQ010000140.1"/>
</dbReference>
<evidence type="ECO:0000313" key="5">
    <source>
        <dbReference type="EMBL" id="RGE61160.1"/>
    </source>
</evidence>
<accession>A0A3E3I6B8</accession>
<organism evidence="5 6">
    <name type="scientific">Eisenbergiella massiliensis</name>
    <dbReference type="NCBI Taxonomy" id="1720294"/>
    <lineage>
        <taxon>Bacteria</taxon>
        <taxon>Bacillati</taxon>
        <taxon>Bacillota</taxon>
        <taxon>Clostridia</taxon>
        <taxon>Lachnospirales</taxon>
        <taxon>Lachnospiraceae</taxon>
        <taxon>Eisenbergiella</taxon>
    </lineage>
</organism>
<dbReference type="Gene3D" id="3.20.20.70">
    <property type="entry name" value="Aldolase class I"/>
    <property type="match status" value="1"/>
</dbReference>
<sequence length="491" mass="52866">MARYQCGICGYIFDEEKEGKLFSELEKCPVCGHSPDNLRLLEEQPAAVPETETAEAGTQTGLKAAGETEAPAGAACTDENSEPQTLAYPEKWRRQDENIRYMAQIHEMAVSGKPLIEAMGTQMPMPCWDDILILGAQLNPPPLDEHAHVDTTTVIGPNAKKPLILDNPVYISHMSFGALSKEAKISLARGSALAHSAMCSGEGGILPEEREAAAKYIFEYVPNLYSVTPENLRRADAIEIKIGQGTKPGMGGHLPGGKVTPEIAAIRNKPLGQDVISPSRFPGINTREDLRALVDKLRCESDGRPIGIKIAAGRIERDLEYCVFAGPDFITIDGRGGATGASPRLVRDSTSVPTVFALYRARKYLDSVKSDISLVITGGLRVSSDFAKAIAMGADAVAVASAALMAAACQQYRICGSGKCPVGIATQDETLRARLKMDAAAARVANYLNCSLEELKTFARITGHERLHDLSVEDLCTISREISEFTNIPHA</sequence>
<dbReference type="Proteomes" id="UP000260812">
    <property type="component" value="Unassembled WGS sequence"/>
</dbReference>
<evidence type="ECO:0000259" key="4">
    <source>
        <dbReference type="PROSITE" id="PS50903"/>
    </source>
</evidence>
<dbReference type="Pfam" id="PF01645">
    <property type="entry name" value="Glu_synthase"/>
    <property type="match status" value="1"/>
</dbReference>
<feature type="domain" description="Rubredoxin-like" evidence="4">
    <location>
        <begin position="1"/>
        <end position="41"/>
    </location>
</feature>
<dbReference type="InterPro" id="IPR043578">
    <property type="entry name" value="GltB_archl_type"/>
</dbReference>
<evidence type="ECO:0000256" key="3">
    <source>
        <dbReference type="PIRNR" id="PIRNR006429"/>
    </source>
</evidence>
<evidence type="ECO:0000256" key="1">
    <source>
        <dbReference type="ARBA" id="ARBA00009716"/>
    </source>
</evidence>
<dbReference type="CDD" id="cd00350">
    <property type="entry name" value="rubredoxin_like"/>
    <property type="match status" value="1"/>
</dbReference>